<evidence type="ECO:0000313" key="1">
    <source>
        <dbReference type="EMBL" id="MPC43835.1"/>
    </source>
</evidence>
<comment type="caution">
    <text evidence="1">The sequence shown here is derived from an EMBL/GenBank/DDBJ whole genome shotgun (WGS) entry which is preliminary data.</text>
</comment>
<sequence length="85" mass="9868">MLVQTTSIATSSSQTNLRKIASTKIRCCWWVEELDPRNFNNVRATSCREITSMNAWRDGNEVVLRLLGKSPLKMVLLSYNIRQWH</sequence>
<reference evidence="1 2" key="1">
    <citation type="submission" date="2019-05" db="EMBL/GenBank/DDBJ databases">
        <title>Another draft genome of Portunus trituberculatus and its Hox gene families provides insights of decapod evolution.</title>
        <authorList>
            <person name="Jeong J.-H."/>
            <person name="Song I."/>
            <person name="Kim S."/>
            <person name="Choi T."/>
            <person name="Kim D."/>
            <person name="Ryu S."/>
            <person name="Kim W."/>
        </authorList>
    </citation>
    <scope>NUCLEOTIDE SEQUENCE [LARGE SCALE GENOMIC DNA]</scope>
    <source>
        <tissue evidence="1">Muscle</tissue>
    </source>
</reference>
<organism evidence="1 2">
    <name type="scientific">Portunus trituberculatus</name>
    <name type="common">Swimming crab</name>
    <name type="synonym">Neptunus trituberculatus</name>
    <dbReference type="NCBI Taxonomy" id="210409"/>
    <lineage>
        <taxon>Eukaryota</taxon>
        <taxon>Metazoa</taxon>
        <taxon>Ecdysozoa</taxon>
        <taxon>Arthropoda</taxon>
        <taxon>Crustacea</taxon>
        <taxon>Multicrustacea</taxon>
        <taxon>Malacostraca</taxon>
        <taxon>Eumalacostraca</taxon>
        <taxon>Eucarida</taxon>
        <taxon>Decapoda</taxon>
        <taxon>Pleocyemata</taxon>
        <taxon>Brachyura</taxon>
        <taxon>Eubrachyura</taxon>
        <taxon>Portunoidea</taxon>
        <taxon>Portunidae</taxon>
        <taxon>Portuninae</taxon>
        <taxon>Portunus</taxon>
    </lineage>
</organism>
<dbReference type="AlphaFoldDB" id="A0A5B7FE88"/>
<accession>A0A5B7FE88</accession>
<dbReference type="Proteomes" id="UP000324222">
    <property type="component" value="Unassembled WGS sequence"/>
</dbReference>
<evidence type="ECO:0000313" key="2">
    <source>
        <dbReference type="Proteomes" id="UP000324222"/>
    </source>
</evidence>
<proteinExistence type="predicted"/>
<dbReference type="EMBL" id="VSRR010006010">
    <property type="protein sequence ID" value="MPC43835.1"/>
    <property type="molecule type" value="Genomic_DNA"/>
</dbReference>
<protein>
    <submittedName>
        <fullName evidence="1">Uncharacterized protein</fullName>
    </submittedName>
</protein>
<gene>
    <name evidence="1" type="ORF">E2C01_037488</name>
</gene>
<keyword evidence="2" id="KW-1185">Reference proteome</keyword>
<name>A0A5B7FE88_PORTR</name>